<evidence type="ECO:0000256" key="6">
    <source>
        <dbReference type="RuleBase" id="RU004504"/>
    </source>
</evidence>
<protein>
    <submittedName>
        <fullName evidence="8">G11002 protein</fullName>
    </submittedName>
</protein>
<dbReference type="CDD" id="cd06451">
    <property type="entry name" value="AGAT_like"/>
    <property type="match status" value="1"/>
</dbReference>
<evidence type="ECO:0000256" key="3">
    <source>
        <dbReference type="ARBA" id="ARBA00022679"/>
    </source>
</evidence>
<comment type="caution">
    <text evidence="8">The sequence shown here is derived from an EMBL/GenBank/DDBJ whole genome shotgun (WGS) entry which is preliminary data.</text>
</comment>
<dbReference type="EMBL" id="CAXHTA020000017">
    <property type="protein sequence ID" value="CAL5227954.1"/>
    <property type="molecule type" value="Genomic_DNA"/>
</dbReference>
<gene>
    <name evidence="8" type="primary">g11002</name>
    <name evidence="8" type="ORF">VP750_LOCUS9860</name>
</gene>
<evidence type="ECO:0000313" key="9">
    <source>
        <dbReference type="Proteomes" id="UP001497392"/>
    </source>
</evidence>
<reference evidence="8 9" key="1">
    <citation type="submission" date="2024-06" db="EMBL/GenBank/DDBJ databases">
        <authorList>
            <person name="Kraege A."/>
            <person name="Thomma B."/>
        </authorList>
    </citation>
    <scope>NUCLEOTIDE SEQUENCE [LARGE SCALE GENOMIC DNA]</scope>
</reference>
<keyword evidence="3" id="KW-0808">Transferase</keyword>
<dbReference type="PANTHER" id="PTHR21152">
    <property type="entry name" value="AMINOTRANSFERASE CLASS V"/>
    <property type="match status" value="1"/>
</dbReference>
<comment type="similarity">
    <text evidence="5">Belongs to the class-V pyridoxal-phosphate-dependent aminotransferase family.</text>
</comment>
<dbReference type="Gene3D" id="3.90.1150.10">
    <property type="entry name" value="Aspartate Aminotransferase, domain 1"/>
    <property type="match status" value="1"/>
</dbReference>
<accession>A0ABP1G6U1</accession>
<keyword evidence="9" id="KW-1185">Reference proteome</keyword>
<feature type="domain" description="Aminotransferase class V" evidence="7">
    <location>
        <begin position="102"/>
        <end position="339"/>
    </location>
</feature>
<dbReference type="Proteomes" id="UP001497392">
    <property type="component" value="Unassembled WGS sequence"/>
</dbReference>
<dbReference type="Gene3D" id="3.40.640.10">
    <property type="entry name" value="Type I PLP-dependent aspartate aminotransferase-like (Major domain)"/>
    <property type="match status" value="1"/>
</dbReference>
<evidence type="ECO:0000259" key="7">
    <source>
        <dbReference type="Pfam" id="PF00266"/>
    </source>
</evidence>
<evidence type="ECO:0000313" key="8">
    <source>
        <dbReference type="EMBL" id="CAL5227954.1"/>
    </source>
</evidence>
<dbReference type="Pfam" id="PF00266">
    <property type="entry name" value="Aminotran_5"/>
    <property type="match status" value="1"/>
</dbReference>
<proteinExistence type="inferred from homology"/>
<organism evidence="8 9">
    <name type="scientific">Coccomyxa viridis</name>
    <dbReference type="NCBI Taxonomy" id="1274662"/>
    <lineage>
        <taxon>Eukaryota</taxon>
        <taxon>Viridiplantae</taxon>
        <taxon>Chlorophyta</taxon>
        <taxon>core chlorophytes</taxon>
        <taxon>Trebouxiophyceae</taxon>
        <taxon>Trebouxiophyceae incertae sedis</taxon>
        <taxon>Coccomyxaceae</taxon>
        <taxon>Coccomyxa</taxon>
    </lineage>
</organism>
<evidence type="ECO:0000256" key="2">
    <source>
        <dbReference type="ARBA" id="ARBA00022576"/>
    </source>
</evidence>
<dbReference type="PANTHER" id="PTHR21152:SF24">
    <property type="entry name" value="ALANINE--GLYOXYLATE AMINOTRANSFERASE 1"/>
    <property type="match status" value="1"/>
</dbReference>
<sequence length="449" mass="48787">MSKRLAHTCASQLGRVSRVSQGVERSAQDALPHALRPLSALQARGFADAAYSHIPPGRNHLAVPGPVNIHDSVQRAMVQPSQNHRDPWFPPFFQQILEDSKMIFGTKEGTTFIFPGTGTGGWESALTNTLSPGDKIVTFRYGQFSHLWVDMMKRLGLDVECVEVPWGCGADEGKLEQILKADTDKKIKAVAVVHNETTTGVTSDIKQVREVMDSLSHPALLLVDGVSSIGGLDFQMDKWKVDMAVTGSQKALSLPTGLAVIAASPKALEARASAKLKRCYYDLEDQLATNPSGNVPYTPSIPLLYGMKEALRLMKAEGMENVVARHHRLAEGTRKAVEGWGLKLLCKEKRWNSDSLTVIETPEGFDSTKIVQEGYKRYNLSLGVGLSEVAGKVFRIGHLGNNDEIMVGSYLFGAEMAMISAGLPIKPGSGVSKAIEYWASTSSVIPSRG</sequence>
<comment type="cofactor">
    <cofactor evidence="1 6">
        <name>pyridoxal 5'-phosphate</name>
        <dbReference type="ChEBI" id="CHEBI:597326"/>
    </cofactor>
</comment>
<keyword evidence="2" id="KW-0032">Aminotransferase</keyword>
<name>A0ABP1G6U1_9CHLO</name>
<dbReference type="SUPFAM" id="SSF53383">
    <property type="entry name" value="PLP-dependent transferases"/>
    <property type="match status" value="1"/>
</dbReference>
<dbReference type="InterPro" id="IPR020578">
    <property type="entry name" value="Aminotrans_V_PyrdxlP_BS"/>
</dbReference>
<evidence type="ECO:0000256" key="5">
    <source>
        <dbReference type="RuleBase" id="RU004075"/>
    </source>
</evidence>
<dbReference type="InterPro" id="IPR015424">
    <property type="entry name" value="PyrdxlP-dep_Trfase"/>
</dbReference>
<dbReference type="PROSITE" id="PS00595">
    <property type="entry name" value="AA_TRANSFER_CLASS_5"/>
    <property type="match status" value="1"/>
</dbReference>
<evidence type="ECO:0000256" key="1">
    <source>
        <dbReference type="ARBA" id="ARBA00001933"/>
    </source>
</evidence>
<dbReference type="InterPro" id="IPR000192">
    <property type="entry name" value="Aminotrans_V_dom"/>
</dbReference>
<dbReference type="InterPro" id="IPR015421">
    <property type="entry name" value="PyrdxlP-dep_Trfase_major"/>
</dbReference>
<keyword evidence="4" id="KW-0663">Pyridoxal phosphate</keyword>
<dbReference type="InterPro" id="IPR015422">
    <property type="entry name" value="PyrdxlP-dep_Trfase_small"/>
</dbReference>
<evidence type="ECO:0000256" key="4">
    <source>
        <dbReference type="ARBA" id="ARBA00022898"/>
    </source>
</evidence>